<protein>
    <recommendedName>
        <fullName evidence="5">Lipoprotein</fullName>
    </recommendedName>
</protein>
<organism evidence="3 4">
    <name type="scientific">Thalassotalea euphylliae</name>
    <dbReference type="NCBI Taxonomy" id="1655234"/>
    <lineage>
        <taxon>Bacteria</taxon>
        <taxon>Pseudomonadati</taxon>
        <taxon>Pseudomonadota</taxon>
        <taxon>Gammaproteobacteria</taxon>
        <taxon>Alteromonadales</taxon>
        <taxon>Colwelliaceae</taxon>
        <taxon>Thalassotalea</taxon>
    </lineage>
</organism>
<reference evidence="3 4" key="1">
    <citation type="submission" date="2018-08" db="EMBL/GenBank/DDBJ databases">
        <title>Thalassotalea euphylliae genome.</title>
        <authorList>
            <person name="Summers S."/>
            <person name="Rice S.A."/>
            <person name="Freckelton M.L."/>
            <person name="Nedved B.T."/>
            <person name="Hadfield M.G."/>
        </authorList>
    </citation>
    <scope>NUCLEOTIDE SEQUENCE [LARGE SCALE GENOMIC DNA]</scope>
    <source>
        <strain evidence="3 4">H2</strain>
    </source>
</reference>
<dbReference type="Proteomes" id="UP000256999">
    <property type="component" value="Unassembled WGS sequence"/>
</dbReference>
<gene>
    <name evidence="3" type="ORF">DXX92_10200</name>
</gene>
<sequence length="421" mass="46232">MKFLHLSSLALLSATTLLVGCGSDSSENTTTSPNSQTLAPNTQGSGNTTNNLSDATKALGIEVIPSSLSRTYSTSLNFDRYTKVDTPNGKAIHIVAQNQITDNQIVRARSILQSYLAPFPGSKYGEDKSAVANKMSDNGAILMLLNGVDDGSNKAAELDGQPLYYGEMQVEGGQWYIQQDYQHRDASFEEILHLVHDFGIGIDQESEFFGALPEFQADIRAAQINALNSGIWGANQPSWIDELQDENSLSQEYLAALIDVYYGLWGANTQFPHTGMYDIYLPKHRADIRTEDPQGEALLDNSFFLPYLAYNARIDESFKGDFSLKFNASLPYTHHAQYLKDITLTGENPSKVIVNQLNNSITGNSAVNTVIFSGASSEYQITSVDKEVTVVDLVDNRDGTNTLSGIEKLRFTDTEVELSTN</sequence>
<dbReference type="PROSITE" id="PS51257">
    <property type="entry name" value="PROKAR_LIPOPROTEIN"/>
    <property type="match status" value="1"/>
</dbReference>
<dbReference type="AlphaFoldDB" id="A0A3E0UFQ7"/>
<dbReference type="RefSeq" id="WP_116000352.1">
    <property type="nucleotide sequence ID" value="NZ_QUOV01000001.1"/>
</dbReference>
<dbReference type="OrthoDB" id="1490937at2"/>
<feature type="signal peptide" evidence="2">
    <location>
        <begin position="1"/>
        <end position="19"/>
    </location>
</feature>
<evidence type="ECO:0000256" key="1">
    <source>
        <dbReference type="SAM" id="MobiDB-lite"/>
    </source>
</evidence>
<accession>A0A3E0UFQ7</accession>
<name>A0A3E0UFQ7_9GAMM</name>
<feature type="region of interest" description="Disordered" evidence="1">
    <location>
        <begin position="23"/>
        <end position="51"/>
    </location>
</feature>
<feature type="chain" id="PRO_5017760618" description="Lipoprotein" evidence="2">
    <location>
        <begin position="20"/>
        <end position="421"/>
    </location>
</feature>
<evidence type="ECO:0008006" key="5">
    <source>
        <dbReference type="Google" id="ProtNLM"/>
    </source>
</evidence>
<proteinExistence type="predicted"/>
<evidence type="ECO:0000256" key="2">
    <source>
        <dbReference type="SAM" id="SignalP"/>
    </source>
</evidence>
<comment type="caution">
    <text evidence="3">The sequence shown here is derived from an EMBL/GenBank/DDBJ whole genome shotgun (WGS) entry which is preliminary data.</text>
</comment>
<dbReference type="EMBL" id="QUOV01000001">
    <property type="protein sequence ID" value="REL35680.1"/>
    <property type="molecule type" value="Genomic_DNA"/>
</dbReference>
<keyword evidence="2" id="KW-0732">Signal</keyword>
<evidence type="ECO:0000313" key="4">
    <source>
        <dbReference type="Proteomes" id="UP000256999"/>
    </source>
</evidence>
<evidence type="ECO:0000313" key="3">
    <source>
        <dbReference type="EMBL" id="REL35680.1"/>
    </source>
</evidence>